<evidence type="ECO:0000313" key="1">
    <source>
        <dbReference type="EMBL" id="SDF73498.1"/>
    </source>
</evidence>
<dbReference type="EMBL" id="FNBK01000009">
    <property type="protein sequence ID" value="SDF73498.1"/>
    <property type="molecule type" value="Genomic_DNA"/>
</dbReference>
<dbReference type="GO" id="GO:0007165">
    <property type="term" value="P:signal transduction"/>
    <property type="evidence" value="ECO:0007669"/>
    <property type="project" value="InterPro"/>
</dbReference>
<dbReference type="GO" id="GO:0006935">
    <property type="term" value="P:chemotaxis"/>
    <property type="evidence" value="ECO:0007669"/>
    <property type="project" value="InterPro"/>
</dbReference>
<reference evidence="2" key="1">
    <citation type="submission" date="2016-10" db="EMBL/GenBank/DDBJ databases">
        <authorList>
            <person name="Varghese N."/>
            <person name="Submissions S."/>
        </authorList>
    </citation>
    <scope>NUCLEOTIDE SEQUENCE [LARGE SCALE GENOMIC DNA]</scope>
    <source>
        <strain evidence="2">IBRC-M 10760</strain>
    </source>
</reference>
<dbReference type="AlphaFoldDB" id="A0A1G7NHE1"/>
<gene>
    <name evidence="1" type="ORF">SAMN05216218_1097</name>
</gene>
<dbReference type="Proteomes" id="UP000199076">
    <property type="component" value="Unassembled WGS sequence"/>
</dbReference>
<dbReference type="STRING" id="660518.SAMN05216218_1097"/>
<dbReference type="SUPFAM" id="SSF50341">
    <property type="entry name" value="CheW-like"/>
    <property type="match status" value="1"/>
</dbReference>
<organism evidence="1 2">
    <name type="scientific">Halorientalis regularis</name>
    <dbReference type="NCBI Taxonomy" id="660518"/>
    <lineage>
        <taxon>Archaea</taxon>
        <taxon>Methanobacteriati</taxon>
        <taxon>Methanobacteriota</taxon>
        <taxon>Stenosarchaea group</taxon>
        <taxon>Halobacteria</taxon>
        <taxon>Halobacteriales</taxon>
        <taxon>Haloarculaceae</taxon>
        <taxon>Halorientalis</taxon>
    </lineage>
</organism>
<protein>
    <submittedName>
        <fullName evidence="1">Uncharacterized protein</fullName>
    </submittedName>
</protein>
<dbReference type="InterPro" id="IPR036061">
    <property type="entry name" value="CheW-like_dom_sf"/>
</dbReference>
<sequence length="51" mass="5818">MERCDSMPSHQVLAFTLGEEQYCIDIECITQVVNRSRDDLASIFRGGVLNR</sequence>
<proteinExistence type="predicted"/>
<accession>A0A1G7NHE1</accession>
<keyword evidence="2" id="KW-1185">Reference proteome</keyword>
<name>A0A1G7NHE1_9EURY</name>
<evidence type="ECO:0000313" key="2">
    <source>
        <dbReference type="Proteomes" id="UP000199076"/>
    </source>
</evidence>